<evidence type="ECO:0000256" key="2">
    <source>
        <dbReference type="ARBA" id="ARBA00022525"/>
    </source>
</evidence>
<comment type="caution">
    <text evidence="7">Lacks conserved residue(s) required for the propagation of feature annotation.</text>
</comment>
<evidence type="ECO:0000256" key="6">
    <source>
        <dbReference type="ARBA" id="ARBA00023180"/>
    </source>
</evidence>
<name>A0ABD0L2N7_9CAEN</name>
<protein>
    <recommendedName>
        <fullName evidence="15">VWFA domain-containing protein</fullName>
    </recommendedName>
</protein>
<feature type="domain" description="ShKT" evidence="12">
    <location>
        <begin position="1150"/>
        <end position="1185"/>
    </location>
</feature>
<dbReference type="PRINTS" id="PR00453">
    <property type="entry name" value="VWFADOMAIN"/>
</dbReference>
<dbReference type="SUPFAM" id="SSF57603">
    <property type="entry name" value="FnI-like domain"/>
    <property type="match status" value="1"/>
</dbReference>
<feature type="domain" description="VWFA" evidence="11">
    <location>
        <begin position="35"/>
        <end position="208"/>
    </location>
</feature>
<keyword evidence="5" id="KW-1015">Disulfide bond</keyword>
<dbReference type="PROSITE" id="PS50234">
    <property type="entry name" value="VWFA"/>
    <property type="match status" value="4"/>
</dbReference>
<feature type="domain" description="VWFC" evidence="10">
    <location>
        <begin position="1962"/>
        <end position="2028"/>
    </location>
</feature>
<dbReference type="SMART" id="SM00254">
    <property type="entry name" value="ShKT"/>
    <property type="match status" value="4"/>
</dbReference>
<dbReference type="PROSITE" id="PS01208">
    <property type="entry name" value="VWFC_1"/>
    <property type="match status" value="2"/>
</dbReference>
<dbReference type="Proteomes" id="UP001519460">
    <property type="component" value="Unassembled WGS sequence"/>
</dbReference>
<dbReference type="Gene3D" id="2.20.100.10">
    <property type="entry name" value="Thrombospondin type-1 (TSP1) repeat"/>
    <property type="match status" value="1"/>
</dbReference>
<sequence length="2601" mass="273760">MLGAFLLALSVLGPLGAQGAATTASSSGCGTLPADIEFLLDSSGSVGQSNFNKVKDFVKKFSRSFDIGPNAVQIGVSTFDTHPRNEFWLNQHNTNASLINAIDHISYHAGNTHTDEALQFVRQNAFTKAHGDRDRVANILIVMTDGKSNNKQATLTQARQIHNSNMNIFAIGVGSNVDHAELEAIASKPSNVFTVSNFDALDNIQAALQKTACEVNGNWSPWGFYSPCTKSCGGGTQYRERTCTDPAPANGGKDCCGVQPADILFIVDASGSVGQANFDKTLDFVKSMVSGFNIGPNDVQIGMLTFDSKPYLQFHLNKFDNKQDILHAVDQTHYTKGSTYTHLALKYAADTAFTAANGARPNAAKIAIVITDGKSSNDAATAQQAQHLRDMGVTVFSIGVGNGPDEAELKAMATDPDNQHVFVVNNFDALNLIKGSLQQKACEGSGQKACDDGNRVNVLWVCVNGSRGDGRNKVGCGGKADIVFLLDKSGSVGQDNFNKMLSFVKAVSTNFDIGPNDVQVGVDTYSTSFNEEFTLGQFGNKGQIDTAVDGIHYTGGGTNTGPALTAMTQQSFTTAAGHRAGVPKIAIVVTDGKSNNPGDTVAAAQKARASGIHVMAIGVGNGVDDNELNAIASDPDSQNVYKAATFDSLKTLQGLLAAKACEQVQTHPPAQQTCGTKADIVFMLDSSGSVGSSNFRLVTSFVNSMVKDWDVSSDNIRIGVEKFDSRPYTEFHLNRHPDKQSTLNAVNHIAYHGGGTNTGDALTYMKNTMFTAANGDRPGVPNIAIIITDGKSNNPAKTQQQAAALRADGVEVFSIGVGNGISRPELNVMATDPDSSHVYTVDDFSKLASIKSAFQQQTCGSIPATANPNPTQKPTPDPLSDPCQDAISNCKDYDVSVCAGFIRWANDNCRRYCGICTPSIPTTPEPCVDKLNNCPSYALDSCVNYKPWAQDNCRKYCGYCSPQLPGVGYFGKCYYKGQRYNQGDQWSDGCAYSCECVDASTGRYQCFNKCPTYYNLPPQCTLVQQSGECCLQPVCNFNAKYQTTSGQNVGNLNGNKVCVYNGRKYYQSQTWSVGCDLECICDDAGVGLWSCQSKCANYGTLPANCKLVKPPGECCAKPDCEFNTQVGTFTGKTQTSGPGENNMNTTPPPCVDVLSDCSSFDPASCSSQAYRPWAEANCRKTCNLCNTTAAPGPNDMCVYKGVGYHQGATWDDGCDRSCICENAAFGYYRCDNKCPDFYNMPPGCTLVAVAGQCCKSMKCDSGTITGSQTVPSIGAYPIPYAVPTAAPGLMPGGTLAPGMTLPPYITPAPGMTFAPGIVPGATLAPGVTIPWYLTPAPGMTYAPTPSTTPAPLAPGKTLPPNQTIPPYITPVPGQTFAPGIVPGQTLAPGVTVPFYLTPAPGQTYAPHPTNPYAVPVPLKPGQTLAPNQIIPPYITPAPGHTFGPGIVPGQTLAPGMTVPPYLTPAPGQTYGPNLMPVPTGLVPGKTLAPGVTIPSYITPAPGQTFAPGIVPGQTLAPGMTVPPYFTPAPGQTYAPDTTPAPVPLIPGITLPPGQTIPSYITPAPGHTFAPGIIPGQTLAPGVTVPQYLTPAPGRTYAPDTTPAYPTPAPLIPGKTLPPYQTIPPYITPQPGQTFAPGIVPGQTLAPGVTVPSYLTPAPGQTYAPGPTPPPTGLTPGKTLAPGVTIPPYITPVPGQTFAPGIVPGQTLAPGVTVPSYLTPAPGQTYAPGPTPAPTGLAPGKTLAPGVTIPPYITPAIGQTFAPGILPGQTLAPGVTVPLYMTPAPGFTYAPNTTPAGKTPAPLIPGKTLPPGQTVPSYITPAPGSTFAPGIVPGQTLAPGVTVPQYLTPAPGQTYAPDTTPLPVPLVPGQTLAPGQIIPSYITPAPGHTFAPGILPGQTLAPGVTVPSYLTPAPGQTYAPQMVGGSIPGIMTGTGQVPGQTGMAVPGLVTGTSGANPVPQKLSGCVYKNMLYQQGQRWTDGCDFSCVCEDGNTGRYRCSPKCLAFNNLDASCTLQDDPNDPCCKTPNCPAGITVVPQIGKTTGIGGTALPTIAGGTAPPITGQRNVCVYQGKQYQQGATWNDGCQYTCECINAQTGYYRCTDVCPNYQNLPPTCRLIPDPNNACCKTYVCDVQVTTTASSPFMGGVPDACYYCVYNGRYYRQGEEWDDGCSFRCRCEDAVNKYHQCTPKCASYTNVPLGCRMVPDPKDPQCCKMPECDSATGTGGSLTGGNSPLGFTGTFQGTGRPAGANIQNTGYRTSCIYKGQIYAQGATWHDGCQRYAALPSGCNLVQDPNDQCCVVAQCAPPAQGNCQDKLNNCYMYGKYSCNPPYEQHSDRRRTQLTVATCSPTVDAYGHDACVGTYKPWAEYNCRKYCGYCGGSGPVTTASSIIQVNARTNCPTVRITDRNACGDTYRAWALDNCKSYCNLCGVSGNFGVVTGATNNVVTGQTLGCYYNGRLYAHNEEWQDGCDYNCTCVNGQTGFYRCGARCMTYDYLPNECHLEKPPGECCAKPVCNGQTLNQGTGCLYNGQVHAEGSTWNDGCQYKCSCLDGSTGQYQCTARCVQWQLPAACTLEPAAAGKCCPTPKCPSGYTINYPPGYVAE</sequence>
<gene>
    <name evidence="13" type="ORF">BaRGS_00014922</name>
</gene>
<dbReference type="GO" id="GO:0005576">
    <property type="term" value="C:extracellular region"/>
    <property type="evidence" value="ECO:0007669"/>
    <property type="project" value="UniProtKB-SubCell"/>
</dbReference>
<evidence type="ECO:0000256" key="5">
    <source>
        <dbReference type="ARBA" id="ARBA00023157"/>
    </source>
</evidence>
<dbReference type="FunFam" id="3.40.50.410:FF:000004">
    <property type="entry name" value="collagen alpha-6(VI) chain"/>
    <property type="match status" value="4"/>
</dbReference>
<evidence type="ECO:0000259" key="10">
    <source>
        <dbReference type="PROSITE" id="PS50184"/>
    </source>
</evidence>
<keyword evidence="2" id="KW-0964">Secreted</keyword>
<keyword evidence="6" id="KW-0325">Glycoprotein</keyword>
<accession>A0ABD0L2N7</accession>
<proteinExistence type="predicted"/>
<feature type="domain" description="VWFA" evidence="11">
    <location>
        <begin position="679"/>
        <end position="854"/>
    </location>
</feature>
<dbReference type="SMART" id="SM00327">
    <property type="entry name" value="VWA"/>
    <property type="match status" value="4"/>
</dbReference>
<feature type="domain" description="VWFC" evidence="10">
    <location>
        <begin position="1195"/>
        <end position="1260"/>
    </location>
</feature>
<dbReference type="InterPro" id="IPR036465">
    <property type="entry name" value="vWFA_dom_sf"/>
</dbReference>
<dbReference type="PANTHER" id="PTHR24020:SF20">
    <property type="entry name" value="PH DOMAIN-CONTAINING PROTEIN"/>
    <property type="match status" value="1"/>
</dbReference>
<dbReference type="InterPro" id="IPR036383">
    <property type="entry name" value="TSP1_rpt_sf"/>
</dbReference>
<feature type="domain" description="VWFA" evidence="11">
    <location>
        <begin position="262"/>
        <end position="437"/>
    </location>
</feature>
<comment type="caution">
    <text evidence="13">The sequence shown here is derived from an EMBL/GenBank/DDBJ whole genome shotgun (WGS) entry which is preliminary data.</text>
</comment>
<dbReference type="PROSITE" id="PS50184">
    <property type="entry name" value="VWFC_2"/>
    <property type="match status" value="7"/>
</dbReference>
<dbReference type="Gene3D" id="3.40.50.410">
    <property type="entry name" value="von Willebrand factor, type A domain"/>
    <property type="match status" value="4"/>
</dbReference>
<dbReference type="PROSITE" id="PS50092">
    <property type="entry name" value="TSP1"/>
    <property type="match status" value="1"/>
</dbReference>
<dbReference type="PROSITE" id="PS51670">
    <property type="entry name" value="SHKT"/>
    <property type="match status" value="2"/>
</dbReference>
<evidence type="ECO:0000313" key="14">
    <source>
        <dbReference type="Proteomes" id="UP001519460"/>
    </source>
</evidence>
<reference evidence="13 14" key="1">
    <citation type="journal article" date="2023" name="Sci. Data">
        <title>Genome assembly of the Korean intertidal mud-creeper Batillaria attramentaria.</title>
        <authorList>
            <person name="Patra A.K."/>
            <person name="Ho P.T."/>
            <person name="Jun S."/>
            <person name="Lee S.J."/>
            <person name="Kim Y."/>
            <person name="Won Y.J."/>
        </authorList>
    </citation>
    <scope>NUCLEOTIDE SEQUENCE [LARGE SCALE GENOMIC DNA]</scope>
    <source>
        <strain evidence="13">Wonlab-2016</strain>
    </source>
</reference>
<evidence type="ECO:0000259" key="11">
    <source>
        <dbReference type="PROSITE" id="PS50234"/>
    </source>
</evidence>
<evidence type="ECO:0000256" key="1">
    <source>
        <dbReference type="ARBA" id="ARBA00004613"/>
    </source>
</evidence>
<feature type="region of interest" description="Disordered" evidence="8">
    <location>
        <begin position="861"/>
        <end position="880"/>
    </location>
</feature>
<feature type="domain" description="VWFC" evidence="10">
    <location>
        <begin position="2451"/>
        <end position="2514"/>
    </location>
</feature>
<keyword evidence="3 9" id="KW-0732">Signal</keyword>
<feature type="domain" description="VWFC" evidence="10">
    <location>
        <begin position="2064"/>
        <end position="2130"/>
    </location>
</feature>
<dbReference type="Pfam" id="PF00090">
    <property type="entry name" value="TSP_1"/>
    <property type="match status" value="1"/>
</dbReference>
<dbReference type="Pfam" id="PF01549">
    <property type="entry name" value="ShK"/>
    <property type="match status" value="3"/>
</dbReference>
<dbReference type="SMART" id="SM00214">
    <property type="entry name" value="VWC"/>
    <property type="match status" value="9"/>
</dbReference>
<feature type="domain" description="ShKT" evidence="12">
    <location>
        <begin position="927"/>
        <end position="960"/>
    </location>
</feature>
<feature type="compositionally biased region" description="Polar residues" evidence="8">
    <location>
        <begin position="861"/>
        <end position="870"/>
    </location>
</feature>
<feature type="domain" description="VWFC" evidence="10">
    <location>
        <begin position="1056"/>
        <end position="1121"/>
    </location>
</feature>
<dbReference type="InterPro" id="IPR003582">
    <property type="entry name" value="ShKT_dom"/>
</dbReference>
<evidence type="ECO:0000256" key="9">
    <source>
        <dbReference type="SAM" id="SignalP"/>
    </source>
</evidence>
<evidence type="ECO:0000256" key="7">
    <source>
        <dbReference type="PROSITE-ProRule" id="PRU01005"/>
    </source>
</evidence>
<comment type="subcellular location">
    <subcellularLocation>
        <location evidence="1">Secreted</location>
    </subcellularLocation>
</comment>
<organism evidence="13 14">
    <name type="scientific">Batillaria attramentaria</name>
    <dbReference type="NCBI Taxonomy" id="370345"/>
    <lineage>
        <taxon>Eukaryota</taxon>
        <taxon>Metazoa</taxon>
        <taxon>Spiralia</taxon>
        <taxon>Lophotrochozoa</taxon>
        <taxon>Mollusca</taxon>
        <taxon>Gastropoda</taxon>
        <taxon>Caenogastropoda</taxon>
        <taxon>Sorbeoconcha</taxon>
        <taxon>Cerithioidea</taxon>
        <taxon>Batillariidae</taxon>
        <taxon>Batillaria</taxon>
    </lineage>
</organism>
<dbReference type="SMART" id="SM00209">
    <property type="entry name" value="TSP1"/>
    <property type="match status" value="1"/>
</dbReference>
<evidence type="ECO:0008006" key="15">
    <source>
        <dbReference type="Google" id="ProtNLM"/>
    </source>
</evidence>
<dbReference type="EMBL" id="JACVVK020000089">
    <property type="protein sequence ID" value="KAK7493781.1"/>
    <property type="molecule type" value="Genomic_DNA"/>
</dbReference>
<feature type="domain" description="VWFC" evidence="10">
    <location>
        <begin position="971"/>
        <end position="1036"/>
    </location>
</feature>
<dbReference type="InterPro" id="IPR050525">
    <property type="entry name" value="ECM_Assembly_Org"/>
</dbReference>
<evidence type="ECO:0000256" key="4">
    <source>
        <dbReference type="ARBA" id="ARBA00022737"/>
    </source>
</evidence>
<feature type="domain" description="VWFC" evidence="10">
    <location>
        <begin position="2522"/>
        <end position="2587"/>
    </location>
</feature>
<feature type="chain" id="PRO_5044872215" description="VWFA domain-containing protein" evidence="9">
    <location>
        <begin position="20"/>
        <end position="2601"/>
    </location>
</feature>
<dbReference type="SUPFAM" id="SSF53300">
    <property type="entry name" value="vWA-like"/>
    <property type="match status" value="4"/>
</dbReference>
<dbReference type="InterPro" id="IPR000884">
    <property type="entry name" value="TSP1_rpt"/>
</dbReference>
<feature type="domain" description="VWFA" evidence="11">
    <location>
        <begin position="481"/>
        <end position="656"/>
    </location>
</feature>
<evidence type="ECO:0000313" key="13">
    <source>
        <dbReference type="EMBL" id="KAK7493781.1"/>
    </source>
</evidence>
<dbReference type="SUPFAM" id="SSF82895">
    <property type="entry name" value="TSP-1 type 1 repeat"/>
    <property type="match status" value="1"/>
</dbReference>
<feature type="signal peptide" evidence="9">
    <location>
        <begin position="1"/>
        <end position="19"/>
    </location>
</feature>
<dbReference type="InterPro" id="IPR002035">
    <property type="entry name" value="VWF_A"/>
</dbReference>
<dbReference type="PANTHER" id="PTHR24020">
    <property type="entry name" value="COLLAGEN ALPHA"/>
    <property type="match status" value="1"/>
</dbReference>
<dbReference type="FunFam" id="2.20.100.10:FF:000001">
    <property type="entry name" value="semaphorin-5A isoform X1"/>
    <property type="match status" value="1"/>
</dbReference>
<evidence type="ECO:0000259" key="12">
    <source>
        <dbReference type="PROSITE" id="PS51670"/>
    </source>
</evidence>
<evidence type="ECO:0000256" key="8">
    <source>
        <dbReference type="SAM" id="MobiDB-lite"/>
    </source>
</evidence>
<evidence type="ECO:0000256" key="3">
    <source>
        <dbReference type="ARBA" id="ARBA00022729"/>
    </source>
</evidence>
<keyword evidence="4" id="KW-0677">Repeat</keyword>
<dbReference type="Pfam" id="PF00092">
    <property type="entry name" value="VWA"/>
    <property type="match status" value="4"/>
</dbReference>
<dbReference type="InterPro" id="IPR001007">
    <property type="entry name" value="VWF_dom"/>
</dbReference>
<keyword evidence="14" id="KW-1185">Reference proteome</keyword>